<evidence type="ECO:0000313" key="1">
    <source>
        <dbReference type="EMBL" id="EHQ02406.1"/>
    </source>
</evidence>
<accession>H2C039</accession>
<dbReference type="AlphaFoldDB" id="H2C039"/>
<organism evidence="1 2">
    <name type="scientific">Gillisia limnaea (strain DSM 15749 / LMG 21470 / R-8282)</name>
    <dbReference type="NCBI Taxonomy" id="865937"/>
    <lineage>
        <taxon>Bacteria</taxon>
        <taxon>Pseudomonadati</taxon>
        <taxon>Bacteroidota</taxon>
        <taxon>Flavobacteriia</taxon>
        <taxon>Flavobacteriales</taxon>
        <taxon>Flavobacteriaceae</taxon>
        <taxon>Gillisia</taxon>
    </lineage>
</organism>
<sequence length="60" mass="6627">MTKTPRNVILNAVKNPEYSLGDSCLKDHKSFNTLTIAQAVGILPRPKARSELQKLPGMSF</sequence>
<evidence type="ECO:0000313" key="2">
    <source>
        <dbReference type="Proteomes" id="UP000003844"/>
    </source>
</evidence>
<protein>
    <submittedName>
        <fullName evidence="1">Uncharacterized protein</fullName>
    </submittedName>
</protein>
<proteinExistence type="predicted"/>
<gene>
    <name evidence="1" type="ORF">Gilli_1763</name>
</gene>
<name>H2C039_GILLR</name>
<dbReference type="EMBL" id="JH594606">
    <property type="protein sequence ID" value="EHQ02406.1"/>
    <property type="molecule type" value="Genomic_DNA"/>
</dbReference>
<keyword evidence="2" id="KW-1185">Reference proteome</keyword>
<dbReference type="STRING" id="865937.Gilli_1763"/>
<dbReference type="Proteomes" id="UP000003844">
    <property type="component" value="Unassembled WGS sequence"/>
</dbReference>
<reference evidence="2" key="1">
    <citation type="journal article" date="2012" name="Stand. Genomic Sci.">
        <title>Genome sequence of the Antarctic rhodopsins-containing flavobacterium Gillisia limnaea type strain (R-8282(T)).</title>
        <authorList>
            <person name="Riedel T."/>
            <person name="Held B."/>
            <person name="Nolan M."/>
            <person name="Lucas S."/>
            <person name="Lapidus A."/>
            <person name="Tice H."/>
            <person name="Del Rio T.G."/>
            <person name="Cheng J.F."/>
            <person name="Han C."/>
            <person name="Tapia R."/>
            <person name="Goodwin L.A."/>
            <person name="Pitluck S."/>
            <person name="Liolios K."/>
            <person name="Mavromatis K."/>
            <person name="Pagani I."/>
            <person name="Ivanova N."/>
            <person name="Mikhailova N."/>
            <person name="Pati A."/>
            <person name="Chen A."/>
            <person name="Palaniappan K."/>
            <person name="Land M."/>
            <person name="Rohde M."/>
            <person name="Tindall B.J."/>
            <person name="Detter J.C."/>
            <person name="Goker M."/>
            <person name="Bristow J."/>
            <person name="Eisen J.A."/>
            <person name="Markowitz V."/>
            <person name="Hugenholtz P."/>
            <person name="Kyrpides N.C."/>
            <person name="Klenk H.P."/>
            <person name="Woyke T."/>
        </authorList>
    </citation>
    <scope>NUCLEOTIDE SEQUENCE [LARGE SCALE GENOMIC DNA]</scope>
    <source>
        <strain evidence="2">DSM 15749 / LMG 21470 / R-8282</strain>
    </source>
</reference>
<dbReference type="HOGENOM" id="CLU_201768_0_0_10"/>